<dbReference type="PANTHER" id="PTHR22588:SF21">
    <property type="entry name" value="COLLAGEN TYPE VI ALPHA 3 CHAIN"/>
    <property type="match status" value="1"/>
</dbReference>
<dbReference type="Pfam" id="PF00092">
    <property type="entry name" value="VWA"/>
    <property type="match status" value="1"/>
</dbReference>
<dbReference type="GO" id="GO:0005581">
    <property type="term" value="C:collagen trimer"/>
    <property type="evidence" value="ECO:0007669"/>
    <property type="project" value="UniProtKB-KW"/>
</dbReference>
<keyword evidence="6" id="KW-0130">Cell adhesion</keyword>
<dbReference type="GO" id="GO:0007155">
    <property type="term" value="P:cell adhesion"/>
    <property type="evidence" value="ECO:0007669"/>
    <property type="project" value="UniProtKB-KW"/>
</dbReference>
<evidence type="ECO:0000256" key="6">
    <source>
        <dbReference type="ARBA" id="ARBA00022889"/>
    </source>
</evidence>
<dbReference type="PROSITE" id="PS50234">
    <property type="entry name" value="VWFA"/>
    <property type="match status" value="1"/>
</dbReference>
<reference evidence="10" key="1">
    <citation type="submission" date="2015-09" db="EMBL/GenBank/DDBJ databases">
        <authorList>
            <person name="Sai Rama Sridatta P."/>
        </authorList>
    </citation>
    <scope>NUCLEOTIDE SEQUENCE [LARGE SCALE GENOMIC DNA]</scope>
</reference>
<dbReference type="AlphaFoldDB" id="A0A4W6CX78"/>
<evidence type="ECO:0000256" key="2">
    <source>
        <dbReference type="ARBA" id="ARBA00022525"/>
    </source>
</evidence>
<evidence type="ECO:0000256" key="7">
    <source>
        <dbReference type="ARBA" id="ARBA00023119"/>
    </source>
</evidence>
<organism evidence="9 10">
    <name type="scientific">Lates calcarifer</name>
    <name type="common">Barramundi</name>
    <name type="synonym">Holocentrus calcarifer</name>
    <dbReference type="NCBI Taxonomy" id="8187"/>
    <lineage>
        <taxon>Eukaryota</taxon>
        <taxon>Metazoa</taxon>
        <taxon>Chordata</taxon>
        <taxon>Craniata</taxon>
        <taxon>Vertebrata</taxon>
        <taxon>Euteleostomi</taxon>
        <taxon>Actinopterygii</taxon>
        <taxon>Neopterygii</taxon>
        <taxon>Teleostei</taxon>
        <taxon>Neoteleostei</taxon>
        <taxon>Acanthomorphata</taxon>
        <taxon>Carangaria</taxon>
        <taxon>Carangaria incertae sedis</taxon>
        <taxon>Centropomidae</taxon>
        <taxon>Lates</taxon>
    </lineage>
</organism>
<dbReference type="SMART" id="SM00327">
    <property type="entry name" value="VWA"/>
    <property type="match status" value="1"/>
</dbReference>
<dbReference type="Proteomes" id="UP000314980">
    <property type="component" value="Unassembled WGS sequence"/>
</dbReference>
<evidence type="ECO:0000256" key="1">
    <source>
        <dbReference type="ARBA" id="ARBA00004498"/>
    </source>
</evidence>
<keyword evidence="2" id="KW-0964">Secreted</keyword>
<evidence type="ECO:0000256" key="4">
    <source>
        <dbReference type="ARBA" id="ARBA00022729"/>
    </source>
</evidence>
<dbReference type="FunFam" id="3.40.50.410:FF:000003">
    <property type="entry name" value="Collagen type VI alpha 3 chain"/>
    <property type="match status" value="1"/>
</dbReference>
<dbReference type="GeneTree" id="ENSGT00940000156462"/>
<evidence type="ECO:0000313" key="9">
    <source>
        <dbReference type="Ensembl" id="ENSLCAP00010017148.1"/>
    </source>
</evidence>
<proteinExistence type="predicted"/>
<reference evidence="9" key="2">
    <citation type="submission" date="2025-08" db="UniProtKB">
        <authorList>
            <consortium name="Ensembl"/>
        </authorList>
    </citation>
    <scope>IDENTIFICATION</scope>
</reference>
<keyword evidence="4" id="KW-0732">Signal</keyword>
<dbReference type="Gene3D" id="3.40.50.410">
    <property type="entry name" value="von Willebrand factor, type A domain"/>
    <property type="match status" value="1"/>
</dbReference>
<feature type="domain" description="VWFA" evidence="8">
    <location>
        <begin position="49"/>
        <end position="169"/>
    </location>
</feature>
<protein>
    <recommendedName>
        <fullName evidence="8">VWFA domain-containing protein</fullName>
    </recommendedName>
</protein>
<dbReference type="Ensembl" id="ENSLCAT00010017511.1">
    <property type="protein sequence ID" value="ENSLCAP00010017148.1"/>
    <property type="gene ID" value="ENSLCAG00010008136.1"/>
</dbReference>
<name>A0A4W6CX78_LATCA</name>
<evidence type="ECO:0000256" key="5">
    <source>
        <dbReference type="ARBA" id="ARBA00022737"/>
    </source>
</evidence>
<accession>A0A4W6CX78</accession>
<keyword evidence="3" id="KW-0272">Extracellular matrix</keyword>
<dbReference type="PANTHER" id="PTHR22588">
    <property type="entry name" value="VWFA DOMAIN-CONTAINING PROTEIN"/>
    <property type="match status" value="1"/>
</dbReference>
<reference evidence="9" key="3">
    <citation type="submission" date="2025-09" db="UniProtKB">
        <authorList>
            <consortium name="Ensembl"/>
        </authorList>
    </citation>
    <scope>IDENTIFICATION</scope>
</reference>
<dbReference type="GO" id="GO:0030020">
    <property type="term" value="F:extracellular matrix structural constituent conferring tensile strength"/>
    <property type="evidence" value="ECO:0007669"/>
    <property type="project" value="TreeGrafter"/>
</dbReference>
<keyword evidence="10" id="KW-1185">Reference proteome</keyword>
<evidence type="ECO:0000256" key="3">
    <source>
        <dbReference type="ARBA" id="ARBA00022530"/>
    </source>
</evidence>
<dbReference type="InterPro" id="IPR002035">
    <property type="entry name" value="VWF_A"/>
</dbReference>
<dbReference type="InParanoid" id="A0A4W6CX78"/>
<dbReference type="InterPro" id="IPR036465">
    <property type="entry name" value="vWFA_dom_sf"/>
</dbReference>
<keyword evidence="7" id="KW-0176">Collagen</keyword>
<dbReference type="SUPFAM" id="SSF53300">
    <property type="entry name" value="vWA-like"/>
    <property type="match status" value="1"/>
</dbReference>
<evidence type="ECO:0000259" key="8">
    <source>
        <dbReference type="PROSITE" id="PS50234"/>
    </source>
</evidence>
<dbReference type="InterPro" id="IPR052229">
    <property type="entry name" value="Collagen-VI/PIF"/>
</dbReference>
<keyword evidence="5" id="KW-0677">Repeat</keyword>
<sequence>PLYLCLNSLTCPVSNSSSSPPWRLSPAHFFKGFTSLSSCLFSVDSAKKDIVFLLDGSDGTRNGFPAMLDFVERVVKKLNVGENNDRVSVVQYGRDAEVHFYLNTYTTREDIVDSVRGLRHRGGRPLNTGAALQYVRDNVFTNSSGSRRLQGVPQMLILLNGGRSFDNVDTPASWRKSQWEGMLCSCWMALMVLEVDSQLCETLSKE</sequence>
<evidence type="ECO:0000313" key="10">
    <source>
        <dbReference type="Proteomes" id="UP000314980"/>
    </source>
</evidence>
<comment type="subcellular location">
    <subcellularLocation>
        <location evidence="1">Secreted</location>
        <location evidence="1">Extracellular space</location>
        <location evidence="1">Extracellular matrix</location>
    </subcellularLocation>
</comment>